<dbReference type="PANTHER" id="PTHR33408">
    <property type="entry name" value="TRANSPOSASE"/>
    <property type="match status" value="1"/>
</dbReference>
<evidence type="ECO:0000259" key="3">
    <source>
        <dbReference type="Pfam" id="PF13751"/>
    </source>
</evidence>
<sequence>MYCKNNGRPPISPALLAMATILQHYRDLSDREMERACMFDIEIKYALGLQLDERPFDHSSLGDFRKRLLENGKEKETFDRILAHLINAGLIKKDEIQRIDATHVLADVAIPTMVTLVKKGIYEILKPLTKRHKDVHSEIEKEIDLKEYSKQEVNHDAPGRLDIDNRKQKLVDVVNDARKVLKHVKGIKGDDILSRRVDLLKRILQENITEDETGIPKERDHKNKPQDILVSPVDPDARYGAKSNTKRFTGYKANITETVESRFITNIKPMRGNRHDGSNMVEAVIEQKHQHGLQPAKLVGDTAYGDGIARKDLQNEGTIVVAQLKTVNDRTKAIYPKSMFDYDEANNLLTCPAGITVKQSYWDRQKEIRTFHFPMTECGKCPRKTECTNSKDGRRTVGISKVNKELREAEIYNRTDQFKADMKLRQAVEGKLSELVRYHGMRRARYRGLNKVGLQCYFAALAVNIKRWIKLELEKLKPKTPKPAMVAV</sequence>
<dbReference type="NCBIfam" id="NF033551">
    <property type="entry name" value="transpos_IS1182"/>
    <property type="match status" value="1"/>
</dbReference>
<dbReference type="InterPro" id="IPR025668">
    <property type="entry name" value="Tnp_DDE_dom"/>
</dbReference>
<dbReference type="Proteomes" id="UP000031433">
    <property type="component" value="Unassembled WGS sequence"/>
</dbReference>
<dbReference type="Pfam" id="PF13751">
    <property type="entry name" value="DDE_Tnp_1_6"/>
    <property type="match status" value="1"/>
</dbReference>
<evidence type="ECO:0000259" key="2">
    <source>
        <dbReference type="Pfam" id="PF05598"/>
    </source>
</evidence>
<feature type="region of interest" description="Disordered" evidence="1">
    <location>
        <begin position="211"/>
        <end position="242"/>
    </location>
</feature>
<dbReference type="InterPro" id="IPR008490">
    <property type="entry name" value="Transposase_InsH_N"/>
</dbReference>
<dbReference type="Pfam" id="PF05598">
    <property type="entry name" value="DUF772"/>
    <property type="match status" value="1"/>
</dbReference>
<comment type="caution">
    <text evidence="4">The sequence shown here is derived from an EMBL/GenBank/DDBJ whole genome shotgun (WGS) entry which is preliminary data.</text>
</comment>
<protein>
    <recommendedName>
        <fullName evidence="6">Transposase</fullName>
    </recommendedName>
</protein>
<gene>
    <name evidence="4" type="ORF">SE37_06015</name>
</gene>
<proteinExistence type="predicted"/>
<evidence type="ECO:0000313" key="4">
    <source>
        <dbReference type="EMBL" id="KIE42208.1"/>
    </source>
</evidence>
<organism evidence="4 5">
    <name type="scientific">Geobacter soli</name>
    <dbReference type="NCBI Taxonomy" id="1510391"/>
    <lineage>
        <taxon>Bacteria</taxon>
        <taxon>Pseudomonadati</taxon>
        <taxon>Thermodesulfobacteriota</taxon>
        <taxon>Desulfuromonadia</taxon>
        <taxon>Geobacterales</taxon>
        <taxon>Geobacteraceae</taxon>
        <taxon>Geobacter</taxon>
    </lineage>
</organism>
<accession>A0A0C1TS91</accession>
<evidence type="ECO:0008006" key="6">
    <source>
        <dbReference type="Google" id="ProtNLM"/>
    </source>
</evidence>
<keyword evidence="5" id="KW-1185">Reference proteome</keyword>
<evidence type="ECO:0000313" key="5">
    <source>
        <dbReference type="Proteomes" id="UP000031433"/>
    </source>
</evidence>
<dbReference type="InterPro" id="IPR047629">
    <property type="entry name" value="IS1182_transpos"/>
</dbReference>
<dbReference type="PANTHER" id="PTHR33408:SF2">
    <property type="entry name" value="TRANSPOSASE DDE DOMAIN-CONTAINING PROTEIN"/>
    <property type="match status" value="1"/>
</dbReference>
<dbReference type="EMBL" id="JXBL01000001">
    <property type="protein sequence ID" value="KIE42208.1"/>
    <property type="molecule type" value="Genomic_DNA"/>
</dbReference>
<evidence type="ECO:0000256" key="1">
    <source>
        <dbReference type="SAM" id="MobiDB-lite"/>
    </source>
</evidence>
<dbReference type="AlphaFoldDB" id="A0A0C1TS91"/>
<feature type="domain" description="Transposase DDE" evidence="3">
    <location>
        <begin position="350"/>
        <end position="467"/>
    </location>
</feature>
<reference evidence="4 5" key="1">
    <citation type="submission" date="2015-01" db="EMBL/GenBank/DDBJ databases">
        <title>Genome sequence of the anaerobic bacterium Geobacter soli GSS01, a dissimilatory Fe(III) reducer from soil.</title>
        <authorList>
            <person name="Yang G."/>
            <person name="Zhou S."/>
        </authorList>
    </citation>
    <scope>NUCLEOTIDE SEQUENCE [LARGE SCALE GENOMIC DNA]</scope>
    <source>
        <strain evidence="4 5">GSS01</strain>
    </source>
</reference>
<name>A0A0C1TS91_9BACT</name>
<feature type="compositionally biased region" description="Basic and acidic residues" evidence="1">
    <location>
        <begin position="214"/>
        <end position="225"/>
    </location>
</feature>
<feature type="domain" description="Transposase InsH N-terminal" evidence="2">
    <location>
        <begin position="1"/>
        <end position="67"/>
    </location>
</feature>